<dbReference type="InterPro" id="IPR058538">
    <property type="entry name" value="Ig_TPPC8_2nd"/>
</dbReference>
<feature type="compositionally biased region" description="Polar residues" evidence="1">
    <location>
        <begin position="1148"/>
        <end position="1158"/>
    </location>
</feature>
<dbReference type="PANTHER" id="PTHR12975">
    <property type="entry name" value="TRANSPORT PROTEIN TRAPP"/>
    <property type="match status" value="1"/>
</dbReference>
<evidence type="ECO:0000256" key="1">
    <source>
        <dbReference type="SAM" id="MobiDB-lite"/>
    </source>
</evidence>
<protein>
    <recommendedName>
        <fullName evidence="6">Trafficking protein particle complex subunit 8</fullName>
    </recommendedName>
</protein>
<evidence type="ECO:0000313" key="5">
    <source>
        <dbReference type="Proteomes" id="UP001190700"/>
    </source>
</evidence>
<feature type="compositionally biased region" description="Low complexity" evidence="1">
    <location>
        <begin position="1089"/>
        <end position="1098"/>
    </location>
</feature>
<dbReference type="PANTHER" id="PTHR12975:SF6">
    <property type="entry name" value="TRAFFICKING PROTEIN PARTICLE COMPLEX SUBUNIT 8"/>
    <property type="match status" value="1"/>
</dbReference>
<dbReference type="GO" id="GO:1990072">
    <property type="term" value="C:TRAPPIII protein complex"/>
    <property type="evidence" value="ECO:0007669"/>
    <property type="project" value="TreeGrafter"/>
</dbReference>
<feature type="domain" description="TPPC8 first Ig-like" evidence="3">
    <location>
        <begin position="670"/>
        <end position="789"/>
    </location>
</feature>
<sequence length="1256" mass="137851">MRPPELKNWLRGIYTPVVQVIPTTDAEAICLKNGLTFAETLRPFCNLRNLNVPIRTAGEHAYRLQDFKIRILNAKNIEQHAVEVAEEQLTQIVSQAAEVATDEGWSKEKQIGELLNMRRDPTPWFTKYQSEFLNALTFSDHEAFDHPVACLLVVPSTDPDPVKTFLDLYSTHNVPTLIREGIADPQLLKHYVLLHDMQSDVTLERAEQVFIEMKSTLGAGSCQLVAINSRKEPEGDSEHVRPDLWGDLCDPAWQRAAHLSHLGIDSPEELRMGKNGAQLTEDDLVTLDSLVKDFTIKVMLPYMENRVVSLNQQVTDTRKGLKNQLKSFWGYRKEKPKSGPEGQDALAGGGHYAYNSPESQLRILADLAFLLRDYELALSHYRLLAADYKADKAWKRFAGVQEAMGLTLFMTDGARREMEICFDSAFQSYSRCASPNGVGQSPVDMGMARYSTRSMLFLSSIFRSHGMFRDATLPLMRASYQESPLRAALLLEQSAYCYLHSQPQLLRKFGFHMVLAGQRYNSCHQRWHAIRAYTTVLGVYCSKGWAYIEEHLHFALGRQVSFIGDLAGSVQYLVKLLGACSHQPAALQATYLREFLYVMQCLSEQGRPGGDMDPAAAAAAAAAGAAAVAAALPAEDLPLPEVNLERIHVHFHDHRSYASPSAVQVGEEVWSQVEAPVVPVAQAGPTWMDGNKATKEVTNTCVAGEEIGVDVELCNRLQVQIEVSQVRLLCAHEGRAEGEPISDYVEVQEEAISLKPGESSLLRLRLRPLREGVLRIQAVQWVLCSVAPGCKRFRQDPPEGARPGDRATPPHKRLVFTVVPPLPRVEAKLEGLPSVMFEGEIHRCILELSNVARPALQNIKLSTTSPGLLCGHCPQELKGAPPGCLEVGAQEEVPPESCGSLERAVVRDPYTGEIVPAAPTSVPFDSVFVFPPGTVLEGEAQLRWPVWIRSGAAGLLALNLVVYYEPQGACPGPIKYRVLRMGAQIQVNPSVRAEAQLSPCRGDLQRHLLNVHLQSLHPSQQFRVRQLSCLRSTRQELWQLAPLSSPDTLELAPGEQKPTPPGGACGVPLTPSSQSRLLFHLTKGREGAAAGASGAASSLHLEPAGSGRGGAEDADEEAAAAMVDMDHWAVVQFLRRAKAQHLADQAAKQRSNSLTRRPSIQAAGPSQEERADREQVELVLVWEVGADGSAGVASPGGERALSVAGPARMGVHFMHSNSLNAEAPLRCVLEGPSPHRCAAACWEARAPTLRLRARGL</sequence>
<dbReference type="Proteomes" id="UP001190700">
    <property type="component" value="Unassembled WGS sequence"/>
</dbReference>
<feature type="domain" description="TPPC8 second Ig-like" evidence="2">
    <location>
        <begin position="839"/>
        <end position="979"/>
    </location>
</feature>
<evidence type="ECO:0000313" key="4">
    <source>
        <dbReference type="EMBL" id="KAK3240229.1"/>
    </source>
</evidence>
<gene>
    <name evidence="4" type="ORF">CYMTET_49920</name>
</gene>
<keyword evidence="5" id="KW-1185">Reference proteome</keyword>
<dbReference type="InterPro" id="IPR058541">
    <property type="entry name" value="Ig_TPPC8_1st"/>
</dbReference>
<evidence type="ECO:0000259" key="2">
    <source>
        <dbReference type="Pfam" id="PF24544"/>
    </source>
</evidence>
<feature type="region of interest" description="Disordered" evidence="1">
    <location>
        <begin position="1047"/>
        <end position="1069"/>
    </location>
</feature>
<dbReference type="Pfam" id="PF24544">
    <property type="entry name" value="Ig_TPPC8_2nd"/>
    <property type="match status" value="1"/>
</dbReference>
<name>A0AAE0BQX6_9CHLO</name>
<comment type="caution">
    <text evidence="4">The sequence shown here is derived from an EMBL/GenBank/DDBJ whole genome shotgun (WGS) entry which is preliminary data.</text>
</comment>
<dbReference type="Pfam" id="PF12739">
    <property type="entry name" value="TRAPPC-Trs85"/>
    <property type="match status" value="1"/>
</dbReference>
<feature type="region of interest" description="Disordered" evidence="1">
    <location>
        <begin position="1089"/>
        <end position="1118"/>
    </location>
</feature>
<organism evidence="4 5">
    <name type="scientific">Cymbomonas tetramitiformis</name>
    <dbReference type="NCBI Taxonomy" id="36881"/>
    <lineage>
        <taxon>Eukaryota</taxon>
        <taxon>Viridiplantae</taxon>
        <taxon>Chlorophyta</taxon>
        <taxon>Pyramimonadophyceae</taxon>
        <taxon>Pyramimonadales</taxon>
        <taxon>Pyramimonadaceae</taxon>
        <taxon>Cymbomonas</taxon>
    </lineage>
</organism>
<dbReference type="AlphaFoldDB" id="A0AAE0BQX6"/>
<evidence type="ECO:0000259" key="3">
    <source>
        <dbReference type="Pfam" id="PF24545"/>
    </source>
</evidence>
<dbReference type="Pfam" id="PF24545">
    <property type="entry name" value="Ig_TPPC8_1st"/>
    <property type="match status" value="1"/>
</dbReference>
<evidence type="ECO:0008006" key="6">
    <source>
        <dbReference type="Google" id="ProtNLM"/>
    </source>
</evidence>
<proteinExistence type="predicted"/>
<dbReference type="EMBL" id="LGRX02033707">
    <property type="protein sequence ID" value="KAK3240229.1"/>
    <property type="molecule type" value="Genomic_DNA"/>
</dbReference>
<accession>A0AAE0BQX6</accession>
<feature type="region of interest" description="Disordered" evidence="1">
    <location>
        <begin position="1144"/>
        <end position="1172"/>
    </location>
</feature>
<reference evidence="4 5" key="1">
    <citation type="journal article" date="2015" name="Genome Biol. Evol.">
        <title>Comparative Genomics of a Bacterivorous Green Alga Reveals Evolutionary Causalities and Consequences of Phago-Mixotrophic Mode of Nutrition.</title>
        <authorList>
            <person name="Burns J.A."/>
            <person name="Paasch A."/>
            <person name="Narechania A."/>
            <person name="Kim E."/>
        </authorList>
    </citation>
    <scope>NUCLEOTIDE SEQUENCE [LARGE SCALE GENOMIC DNA]</scope>
    <source>
        <strain evidence="4 5">PLY_AMNH</strain>
    </source>
</reference>
<dbReference type="InterPro" id="IPR024420">
    <property type="entry name" value="TRAPP_III_complex_Trs85"/>
</dbReference>